<organism evidence="1 2">
    <name type="scientific">Psychromarinibacter sediminicola</name>
    <dbReference type="NCBI Taxonomy" id="3033385"/>
    <lineage>
        <taxon>Bacteria</taxon>
        <taxon>Pseudomonadati</taxon>
        <taxon>Pseudomonadota</taxon>
        <taxon>Alphaproteobacteria</taxon>
        <taxon>Rhodobacterales</taxon>
        <taxon>Paracoccaceae</taxon>
        <taxon>Psychromarinibacter</taxon>
    </lineage>
</organism>
<name>A0AAE3TCG2_9RHOB</name>
<dbReference type="RefSeq" id="WP_275569727.1">
    <property type="nucleotide sequence ID" value="NZ_JARGYC010000109.1"/>
</dbReference>
<dbReference type="AlphaFoldDB" id="A0AAE3TCG2"/>
<reference evidence="1" key="1">
    <citation type="submission" date="2023-03" db="EMBL/GenBank/DDBJ databases">
        <title>Multiphase analysis and comparison of six strains from genera Psychromarinibacter, Lutimaribacter, and Maritimibacter, including a novel species: Psychromarinibacter sediminicola sp. nov.</title>
        <authorList>
            <person name="Wang Y.-H."/>
            <person name="Ye M.-Q."/>
            <person name="Du Z.-J."/>
        </authorList>
    </citation>
    <scope>NUCLEOTIDE SEQUENCE</scope>
    <source>
        <strain evidence="1">C21-152</strain>
    </source>
</reference>
<comment type="caution">
    <text evidence="1">The sequence shown here is derived from an EMBL/GenBank/DDBJ whole genome shotgun (WGS) entry which is preliminary data.</text>
</comment>
<proteinExistence type="predicted"/>
<dbReference type="SUPFAM" id="SSF52317">
    <property type="entry name" value="Class I glutamine amidotransferase-like"/>
    <property type="match status" value="1"/>
</dbReference>
<dbReference type="InterPro" id="IPR028212">
    <property type="entry name" value="GHL6"/>
</dbReference>
<dbReference type="InterPro" id="IPR029062">
    <property type="entry name" value="Class_I_gatase-like"/>
</dbReference>
<evidence type="ECO:0000313" key="1">
    <source>
        <dbReference type="EMBL" id="MDF0603610.1"/>
    </source>
</evidence>
<evidence type="ECO:0000313" key="2">
    <source>
        <dbReference type="Proteomes" id="UP001220964"/>
    </source>
</evidence>
<dbReference type="CDD" id="cd03143">
    <property type="entry name" value="A4_beta-galactosidase_middle_domain"/>
    <property type="match status" value="1"/>
</dbReference>
<gene>
    <name evidence="1" type="ORF">P1J78_23045</name>
</gene>
<sequence>MTEWWKTPQRIVQTNLRLTDADLDPAAVAQSLREFGATAMLFNVGGIFSWYPSELPLQAANPFLDRDLVADMIEAAHAADIRVIGRYDLSKATKPAYDQNPDWFCHDVDGVPFEYNGTYQACVNGGWYRAQSPEVLKETLSRYALDGLFFNMFGYQRNDYSYRRLGVCHCKGCQSAFRDFAGMDLPRSYDPSEPALRAYLRFQDSTSTALREEFRQLAKQIRPDIAVSNTGKSSDFFRGEINRRLDRANEWEHMSGEQARSFRSIGANRIRYSSAVTHFVDYPWRYASESGAQQALRLAQQLANGADPHYYFMGLPEQRDREPMQEVDAIFRMHAAHVARYADLDSVATIALYQSAKSARYGNGTETAAFRGAYKALIDSGLPFDIVHDSRATDADFVDWHGRYDVIVLAGASCISAEEAASLDAYVNAGGALLVIGDAGSHDETGTAQDSLQLQSLPVTGPVSTRESLRGGYLRLDTDKPLKADTDVVLLDGPYVELRQKAGTTGTHRIELPQRFGPPELCYPEPDSDSDLPGVVTGDHGAGKVVFIPWDAAKLYHDFRLTPHRELLAQLTRELAGEMPAALSTTGHTELTVQRQTTTGDLLVHVVNYSGVSGDGCLPPVPIHDLSLTVRGAAGMRCVSLVSGDTLPVSDGTEAGAAVVTLPPVRAFDVLAFSAQA</sequence>
<dbReference type="Gene3D" id="3.20.20.80">
    <property type="entry name" value="Glycosidases"/>
    <property type="match status" value="1"/>
</dbReference>
<dbReference type="EMBL" id="JARGYC010000109">
    <property type="protein sequence ID" value="MDF0603610.1"/>
    <property type="molecule type" value="Genomic_DNA"/>
</dbReference>
<evidence type="ECO:0008006" key="3">
    <source>
        <dbReference type="Google" id="ProtNLM"/>
    </source>
</evidence>
<accession>A0AAE3TCG2</accession>
<dbReference type="Gene3D" id="3.40.50.880">
    <property type="match status" value="1"/>
</dbReference>
<dbReference type="InterPro" id="IPR017853">
    <property type="entry name" value="GH"/>
</dbReference>
<dbReference type="Proteomes" id="UP001220964">
    <property type="component" value="Unassembled WGS sequence"/>
</dbReference>
<protein>
    <recommendedName>
        <fullName evidence="3">Beta-galactosidase trimerisation domain-containing protein</fullName>
    </recommendedName>
</protein>
<dbReference type="SUPFAM" id="SSF51445">
    <property type="entry name" value="(Trans)glycosidases"/>
    <property type="match status" value="1"/>
</dbReference>
<dbReference type="Pfam" id="PF14871">
    <property type="entry name" value="GHL6"/>
    <property type="match status" value="1"/>
</dbReference>
<keyword evidence="2" id="KW-1185">Reference proteome</keyword>